<dbReference type="InterPro" id="IPR002487">
    <property type="entry name" value="TF_Kbox"/>
</dbReference>
<dbReference type="InterPro" id="IPR036879">
    <property type="entry name" value="TF_MADSbox_sf"/>
</dbReference>
<dbReference type="PROSITE" id="PS51297">
    <property type="entry name" value="K_BOX"/>
    <property type="match status" value="1"/>
</dbReference>
<dbReference type="Pfam" id="PF00319">
    <property type="entry name" value="SRF-TF"/>
    <property type="match status" value="1"/>
</dbReference>
<dbReference type="FunFam" id="3.40.1810.10:FF:000007">
    <property type="entry name" value="Transcription factor, MADS-box"/>
    <property type="match status" value="1"/>
</dbReference>
<dbReference type="Proteomes" id="UP000813463">
    <property type="component" value="Chromosome 2"/>
</dbReference>
<reference evidence="9" key="1">
    <citation type="journal article" date="2021" name="Nat. Commun.">
        <title>Genomic analyses provide insights into spinach domestication and the genetic basis of agronomic traits.</title>
        <authorList>
            <person name="Cai X."/>
            <person name="Sun X."/>
            <person name="Xu C."/>
            <person name="Sun H."/>
            <person name="Wang X."/>
            <person name="Ge C."/>
            <person name="Zhang Z."/>
            <person name="Wang Q."/>
            <person name="Fei Z."/>
            <person name="Jiao C."/>
            <person name="Wang Q."/>
        </authorList>
    </citation>
    <scope>NUCLEOTIDE SEQUENCE [LARGE SCALE GENOMIC DNA]</scope>
    <source>
        <strain evidence="9">cv. Varoflay</strain>
    </source>
</reference>
<evidence type="ECO:0000256" key="6">
    <source>
        <dbReference type="SAM" id="MobiDB-lite"/>
    </source>
</evidence>
<dbReference type="GO" id="GO:0045944">
    <property type="term" value="P:positive regulation of transcription by RNA polymerase II"/>
    <property type="evidence" value="ECO:0007669"/>
    <property type="project" value="InterPro"/>
</dbReference>
<dbReference type="GeneID" id="110799145"/>
<reference evidence="10" key="2">
    <citation type="submission" date="2025-08" db="UniProtKB">
        <authorList>
            <consortium name="RefSeq"/>
        </authorList>
    </citation>
    <scope>IDENTIFICATION</scope>
    <source>
        <tissue evidence="10">Leaf</tissue>
    </source>
</reference>
<sequence length="245" mass="27447">MCRPPQNCFIDAGVRSTTMAREKIKIKKIDNITARQVTFSKRRRGIFKKAEELSVLCDADIALIVFSATGKLFDFSSSRMGDILSRYTTQSKNEKKRSEVPFLQLQLENSNLGKLSIEVAEKNKQLRKLRGEDLQGVGLEELLELERMLEDSLTRVLDTKGKRIKHEIETLQKQGDLLMEENLKLKQNMIALSQAGTPVLLLDQSATSTIHEEGQYSSESISNGAPPAIEDDSSNTSLKLGLSLF</sequence>
<organism evidence="9 10">
    <name type="scientific">Spinacia oleracea</name>
    <name type="common">Spinach</name>
    <dbReference type="NCBI Taxonomy" id="3562"/>
    <lineage>
        <taxon>Eukaryota</taxon>
        <taxon>Viridiplantae</taxon>
        <taxon>Streptophyta</taxon>
        <taxon>Embryophyta</taxon>
        <taxon>Tracheophyta</taxon>
        <taxon>Spermatophyta</taxon>
        <taxon>Magnoliopsida</taxon>
        <taxon>eudicotyledons</taxon>
        <taxon>Gunneridae</taxon>
        <taxon>Pentapetalae</taxon>
        <taxon>Caryophyllales</taxon>
        <taxon>Chenopodiaceae</taxon>
        <taxon>Chenopodioideae</taxon>
        <taxon>Anserineae</taxon>
        <taxon>Spinacia</taxon>
    </lineage>
</organism>
<evidence type="ECO:0000259" key="8">
    <source>
        <dbReference type="PROSITE" id="PS51297"/>
    </source>
</evidence>
<keyword evidence="2" id="KW-0805">Transcription regulation</keyword>
<accession>A0A9R0J2C2</accession>
<evidence type="ECO:0000256" key="5">
    <source>
        <dbReference type="ARBA" id="ARBA00023242"/>
    </source>
</evidence>
<dbReference type="PROSITE" id="PS50066">
    <property type="entry name" value="MADS_BOX_2"/>
    <property type="match status" value="1"/>
</dbReference>
<dbReference type="GO" id="GO:0006357">
    <property type="term" value="P:regulation of transcription by RNA polymerase II"/>
    <property type="evidence" value="ECO:0000318"/>
    <property type="project" value="GO_Central"/>
</dbReference>
<dbReference type="InterPro" id="IPR002100">
    <property type="entry name" value="TF_MADSbox"/>
</dbReference>
<dbReference type="InterPro" id="IPR050142">
    <property type="entry name" value="MADS-box/MEF2_TF"/>
</dbReference>
<dbReference type="CDD" id="cd00265">
    <property type="entry name" value="MADS_MEF2_like"/>
    <property type="match status" value="1"/>
</dbReference>
<proteinExistence type="predicted"/>
<dbReference type="PANTHER" id="PTHR48019">
    <property type="entry name" value="SERUM RESPONSE FACTOR HOMOLOG"/>
    <property type="match status" value="1"/>
</dbReference>
<dbReference type="KEGG" id="soe:110799145"/>
<feature type="compositionally biased region" description="Polar residues" evidence="6">
    <location>
        <begin position="212"/>
        <end position="223"/>
    </location>
</feature>
<gene>
    <name evidence="10" type="primary">LOC110799145</name>
</gene>
<keyword evidence="5" id="KW-0539">Nucleus</keyword>
<dbReference type="InterPro" id="IPR033896">
    <property type="entry name" value="MEF2-like_N"/>
</dbReference>
<feature type="domain" description="MADS-box" evidence="7">
    <location>
        <begin position="19"/>
        <end position="79"/>
    </location>
</feature>
<evidence type="ECO:0000256" key="4">
    <source>
        <dbReference type="ARBA" id="ARBA00023163"/>
    </source>
</evidence>
<dbReference type="GO" id="GO:0000981">
    <property type="term" value="F:DNA-binding transcription factor activity, RNA polymerase II-specific"/>
    <property type="evidence" value="ECO:0000318"/>
    <property type="project" value="GO_Central"/>
</dbReference>
<evidence type="ECO:0000259" key="7">
    <source>
        <dbReference type="PROSITE" id="PS50066"/>
    </source>
</evidence>
<dbReference type="PROSITE" id="PS00350">
    <property type="entry name" value="MADS_BOX_1"/>
    <property type="match status" value="1"/>
</dbReference>
<evidence type="ECO:0000256" key="2">
    <source>
        <dbReference type="ARBA" id="ARBA00023015"/>
    </source>
</evidence>
<dbReference type="GO" id="GO:0005634">
    <property type="term" value="C:nucleus"/>
    <property type="evidence" value="ECO:0007669"/>
    <property type="project" value="UniProtKB-SubCell"/>
</dbReference>
<comment type="subcellular location">
    <subcellularLocation>
        <location evidence="1">Nucleus</location>
    </subcellularLocation>
</comment>
<protein>
    <submittedName>
        <fullName evidence="10">MADS-box protein AGL24 isoform X1</fullName>
    </submittedName>
</protein>
<feature type="region of interest" description="Disordered" evidence="6">
    <location>
        <begin position="212"/>
        <end position="234"/>
    </location>
</feature>
<dbReference type="AlphaFoldDB" id="A0A9R0J2C2"/>
<dbReference type="GO" id="GO:0046983">
    <property type="term" value="F:protein dimerization activity"/>
    <property type="evidence" value="ECO:0007669"/>
    <property type="project" value="InterPro"/>
</dbReference>
<feature type="domain" description="K-box" evidence="8">
    <location>
        <begin position="105"/>
        <end position="196"/>
    </location>
</feature>
<evidence type="ECO:0000256" key="1">
    <source>
        <dbReference type="ARBA" id="ARBA00004123"/>
    </source>
</evidence>
<dbReference type="OrthoDB" id="1898716at2759"/>
<name>A0A9R0J2C2_SPIOL</name>
<dbReference type="PRINTS" id="PR00404">
    <property type="entry name" value="MADSDOMAIN"/>
</dbReference>
<dbReference type="Gene3D" id="3.40.1810.10">
    <property type="entry name" value="Transcription factor, MADS-box"/>
    <property type="match status" value="1"/>
</dbReference>
<evidence type="ECO:0000313" key="9">
    <source>
        <dbReference type="Proteomes" id="UP000813463"/>
    </source>
</evidence>
<keyword evidence="4" id="KW-0804">Transcription</keyword>
<dbReference type="RefSeq" id="XP_021860083.1">
    <property type="nucleotide sequence ID" value="XM_022004391.2"/>
</dbReference>
<keyword evidence="3" id="KW-0238">DNA-binding</keyword>
<dbReference type="SMART" id="SM00432">
    <property type="entry name" value="MADS"/>
    <property type="match status" value="1"/>
</dbReference>
<evidence type="ECO:0000256" key="3">
    <source>
        <dbReference type="ARBA" id="ARBA00023125"/>
    </source>
</evidence>
<evidence type="ECO:0000313" key="10">
    <source>
        <dbReference type="RefSeq" id="XP_021860083.1"/>
    </source>
</evidence>
<dbReference type="SUPFAM" id="SSF55455">
    <property type="entry name" value="SRF-like"/>
    <property type="match status" value="1"/>
</dbReference>
<dbReference type="Pfam" id="PF01486">
    <property type="entry name" value="K-box"/>
    <property type="match status" value="1"/>
</dbReference>
<dbReference type="GO" id="GO:0000978">
    <property type="term" value="F:RNA polymerase II cis-regulatory region sequence-specific DNA binding"/>
    <property type="evidence" value="ECO:0000318"/>
    <property type="project" value="GO_Central"/>
</dbReference>
<keyword evidence="9" id="KW-1185">Reference proteome</keyword>